<comment type="caution">
    <text evidence="7">The sequence shown here is derived from an EMBL/GenBank/DDBJ whole genome shotgun (WGS) entry which is preliminary data.</text>
</comment>
<dbReference type="STRING" id="236234.A0A1J9R8R5"/>
<feature type="region of interest" description="Disordered" evidence="5">
    <location>
        <begin position="346"/>
        <end position="578"/>
    </location>
</feature>
<feature type="region of interest" description="Disordered" evidence="5">
    <location>
        <begin position="1"/>
        <end position="54"/>
    </location>
</feature>
<accession>A0A1J9R8R5</accession>
<protein>
    <submittedName>
        <fullName evidence="7">Ccch zinc finger domain protein</fullName>
    </submittedName>
</protein>
<dbReference type="CDD" id="cd23954">
    <property type="entry name" value="AMO1_CTD"/>
    <property type="match status" value="1"/>
</dbReference>
<dbReference type="PANTHER" id="PTHR21099">
    <property type="entry name" value="RAD201"/>
    <property type="match status" value="1"/>
</dbReference>
<feature type="compositionally biased region" description="Polar residues" evidence="5">
    <location>
        <begin position="532"/>
        <end position="544"/>
    </location>
</feature>
<reference evidence="7 8" key="1">
    <citation type="submission" date="2016-10" db="EMBL/GenBank/DDBJ databases">
        <title>Proteomics and genomics reveal pathogen-plant mechanisms compatible with a hemibiotrophic lifestyle of Diplodia corticola.</title>
        <authorList>
            <person name="Fernandes I."/>
            <person name="De Jonge R."/>
            <person name="Van De Peer Y."/>
            <person name="Devreese B."/>
            <person name="Alves A."/>
            <person name="Esteves A.C."/>
        </authorList>
    </citation>
    <scope>NUCLEOTIDE SEQUENCE [LARGE SCALE GENOMIC DNA]</scope>
    <source>
        <strain evidence="7 8">CBS 112549</strain>
    </source>
</reference>
<dbReference type="PANTHER" id="PTHR21099:SF2">
    <property type="entry name" value="SI:CH211-113E8.11"/>
    <property type="match status" value="1"/>
</dbReference>
<sequence length="663" mass="68702">MQRAFASAAAVPKGASPKKSRRLLRLGPPIQSRLADNGRQPPSPAHPQPATRLPSLVTARLHDAPPRRAMAVCKFFLQGNCKFGDRCKFDHPGAQNQHRGNQQTQNRFAPLNNANTGGQGGRGPQRGPRQDFKYNLDPDIVHVDLTSDRPIWPFSVYAPGRTAPRHLIEGPIMEQSPEEMRLRYYGAAQSGNPQEAAQQETQLLGEMNQQIQNILGDLTGACRYVQEGENVHPNRLDNTSGAPGQQQQQQAGTFARGNAGVGQPSAFGAAKPAFGQPGGFSSVPSQQQSAFGAPSQPQGAFGRPSAFGASANQPSAFGAPSALGGGAANPAFGKPAFGAPSAFGQAANAGSTAGAAPAFGQPSQPSAFGQPGGGAFGAKPGFGQPAGGSAFGQPSQPGGTGAFGRPTGTPGFGQSGFGQAAQQTGANGFAQLGQQQQQNQQAGGFGQASNQQSGVGAFGQQQQQQQQQPAANAFGQPAAKPSPFGAPAQQAAPSAFGAPAQQAAPSAFGAPVQQAAPSAFGAPAQQAAPSAFGQSSMNGLSAPQANGFGQRPPQSNPTPNVAAGADVSSYTTRGNNNQLLSWKGQPVQYIDGNPYYRRPDNGAWERIWLPDGPPAENPYCYAKPEVYGEVLKEAYEYLNRTGSFKDGVMPEEPPIHAAVRWDV</sequence>
<name>A0A1J9R8R5_9PEZI</name>
<dbReference type="PROSITE" id="PS50103">
    <property type="entry name" value="ZF_C3H1"/>
    <property type="match status" value="1"/>
</dbReference>
<dbReference type="GO" id="GO:0008270">
    <property type="term" value="F:zinc ion binding"/>
    <property type="evidence" value="ECO:0007669"/>
    <property type="project" value="UniProtKB-KW"/>
</dbReference>
<feature type="zinc finger region" description="C3H1-type" evidence="4">
    <location>
        <begin position="67"/>
        <end position="94"/>
    </location>
</feature>
<keyword evidence="1 4" id="KW-0479">Metal-binding</keyword>
<keyword evidence="2 4" id="KW-0863">Zinc-finger</keyword>
<dbReference type="AlphaFoldDB" id="A0A1J9R8R5"/>
<feature type="compositionally biased region" description="Polar residues" evidence="5">
    <location>
        <begin position="282"/>
        <end position="298"/>
    </location>
</feature>
<keyword evidence="3 4" id="KW-0862">Zinc</keyword>
<feature type="compositionally biased region" description="Polar residues" evidence="5">
    <location>
        <begin position="94"/>
        <end position="116"/>
    </location>
</feature>
<keyword evidence="8" id="KW-1185">Reference proteome</keyword>
<evidence type="ECO:0000256" key="1">
    <source>
        <dbReference type="ARBA" id="ARBA00022723"/>
    </source>
</evidence>
<evidence type="ECO:0000256" key="3">
    <source>
        <dbReference type="ARBA" id="ARBA00022833"/>
    </source>
</evidence>
<dbReference type="GO" id="GO:0005634">
    <property type="term" value="C:nucleus"/>
    <property type="evidence" value="ECO:0007669"/>
    <property type="project" value="TreeGrafter"/>
</dbReference>
<dbReference type="SMART" id="SM00356">
    <property type="entry name" value="ZnF_C3H1"/>
    <property type="match status" value="1"/>
</dbReference>
<feature type="region of interest" description="Disordered" evidence="5">
    <location>
        <begin position="92"/>
        <end position="131"/>
    </location>
</feature>
<dbReference type="OrthoDB" id="20729at2759"/>
<dbReference type="GeneID" id="31017030"/>
<evidence type="ECO:0000313" key="7">
    <source>
        <dbReference type="EMBL" id="OJD37950.1"/>
    </source>
</evidence>
<dbReference type="InterPro" id="IPR000571">
    <property type="entry name" value="Znf_CCCH"/>
</dbReference>
<dbReference type="Pfam" id="PF00642">
    <property type="entry name" value="zf-CCCH"/>
    <property type="match status" value="1"/>
</dbReference>
<organism evidence="7 8">
    <name type="scientific">Diplodia corticola</name>
    <dbReference type="NCBI Taxonomy" id="236234"/>
    <lineage>
        <taxon>Eukaryota</taxon>
        <taxon>Fungi</taxon>
        <taxon>Dikarya</taxon>
        <taxon>Ascomycota</taxon>
        <taxon>Pezizomycotina</taxon>
        <taxon>Dothideomycetes</taxon>
        <taxon>Dothideomycetes incertae sedis</taxon>
        <taxon>Botryosphaeriales</taxon>
        <taxon>Botryosphaeriaceae</taxon>
        <taxon>Diplodia</taxon>
    </lineage>
</organism>
<dbReference type="RefSeq" id="XP_020133978.1">
    <property type="nucleotide sequence ID" value="XM_020276769.1"/>
</dbReference>
<feature type="compositionally biased region" description="Polar residues" evidence="5">
    <location>
        <begin position="568"/>
        <end position="578"/>
    </location>
</feature>
<evidence type="ECO:0000313" key="8">
    <source>
        <dbReference type="Proteomes" id="UP000183809"/>
    </source>
</evidence>
<evidence type="ECO:0000256" key="5">
    <source>
        <dbReference type="SAM" id="MobiDB-lite"/>
    </source>
</evidence>
<feature type="region of interest" description="Disordered" evidence="5">
    <location>
        <begin position="231"/>
        <end position="313"/>
    </location>
</feature>
<dbReference type="SUPFAM" id="SSF90229">
    <property type="entry name" value="CCCH zinc finger"/>
    <property type="match status" value="1"/>
</dbReference>
<dbReference type="Gene3D" id="2.30.30.1190">
    <property type="match status" value="1"/>
</dbReference>
<evidence type="ECO:0000256" key="4">
    <source>
        <dbReference type="PROSITE-ProRule" id="PRU00723"/>
    </source>
</evidence>
<evidence type="ECO:0000256" key="2">
    <source>
        <dbReference type="ARBA" id="ARBA00022771"/>
    </source>
</evidence>
<dbReference type="EMBL" id="MNUE01000005">
    <property type="protein sequence ID" value="OJD37950.1"/>
    <property type="molecule type" value="Genomic_DNA"/>
</dbReference>
<feature type="domain" description="C3H1-type" evidence="6">
    <location>
        <begin position="67"/>
        <end position="94"/>
    </location>
</feature>
<dbReference type="Proteomes" id="UP000183809">
    <property type="component" value="Unassembled WGS sequence"/>
</dbReference>
<dbReference type="InterPro" id="IPR036855">
    <property type="entry name" value="Znf_CCCH_sf"/>
</dbReference>
<proteinExistence type="predicted"/>
<gene>
    <name evidence="7" type="ORF">BKCO1_5000181</name>
</gene>
<evidence type="ECO:0000259" key="6">
    <source>
        <dbReference type="PROSITE" id="PS50103"/>
    </source>
</evidence>
<feature type="compositionally biased region" description="Low complexity" evidence="5">
    <location>
        <begin position="346"/>
        <end position="369"/>
    </location>
</feature>
<feature type="compositionally biased region" description="Low complexity" evidence="5">
    <location>
        <begin position="417"/>
        <end position="479"/>
    </location>
</feature>